<dbReference type="Gene3D" id="2.60.120.260">
    <property type="entry name" value="Galactose-binding domain-like"/>
    <property type="match status" value="1"/>
</dbReference>
<dbReference type="Proteomes" id="UP000613177">
    <property type="component" value="Unassembled WGS sequence"/>
</dbReference>
<dbReference type="GO" id="GO:0034993">
    <property type="term" value="C:meiotic nuclear membrane microtubule tethering complex"/>
    <property type="evidence" value="ECO:0007669"/>
    <property type="project" value="TreeGrafter"/>
</dbReference>
<dbReference type="InterPro" id="IPR045119">
    <property type="entry name" value="SUN1-5"/>
</dbReference>
<feature type="region of interest" description="Disordered" evidence="6">
    <location>
        <begin position="127"/>
        <end position="147"/>
    </location>
</feature>
<accession>A0A8H7VSA4</accession>
<keyword evidence="4 7" id="KW-0472">Membrane</keyword>
<evidence type="ECO:0000313" key="10">
    <source>
        <dbReference type="Proteomes" id="UP000613177"/>
    </source>
</evidence>
<dbReference type="PANTHER" id="PTHR12911">
    <property type="entry name" value="SAD1/UNC-84-LIKE PROTEIN-RELATED"/>
    <property type="match status" value="1"/>
</dbReference>
<dbReference type="GO" id="GO:0043495">
    <property type="term" value="F:protein-membrane adaptor activity"/>
    <property type="evidence" value="ECO:0007669"/>
    <property type="project" value="TreeGrafter"/>
</dbReference>
<dbReference type="Pfam" id="PF07738">
    <property type="entry name" value="Sad1_UNC"/>
    <property type="match status" value="1"/>
</dbReference>
<keyword evidence="2 7" id="KW-0812">Transmembrane</keyword>
<gene>
    <name evidence="9" type="ORF">INT48_009274</name>
</gene>
<feature type="transmembrane region" description="Helical" evidence="7">
    <location>
        <begin position="185"/>
        <end position="205"/>
    </location>
</feature>
<comment type="caution">
    <text evidence="9">The sequence shown here is derived from an EMBL/GenBank/DDBJ whole genome shotgun (WGS) entry which is preliminary data.</text>
</comment>
<dbReference type="EMBL" id="JAEPRE010000160">
    <property type="protein sequence ID" value="KAG2231230.1"/>
    <property type="molecule type" value="Genomic_DNA"/>
</dbReference>
<feature type="domain" description="SUN" evidence="8">
    <location>
        <begin position="360"/>
        <end position="542"/>
    </location>
</feature>
<feature type="compositionally biased region" description="Basic residues" evidence="6">
    <location>
        <begin position="910"/>
        <end position="925"/>
    </location>
</feature>
<feature type="transmembrane region" description="Helical" evidence="7">
    <location>
        <begin position="225"/>
        <end position="242"/>
    </location>
</feature>
<dbReference type="AlphaFoldDB" id="A0A8H7VSA4"/>
<evidence type="ECO:0000256" key="4">
    <source>
        <dbReference type="ARBA" id="ARBA00023136"/>
    </source>
</evidence>
<protein>
    <recommendedName>
        <fullName evidence="8">SUN domain-containing protein</fullName>
    </recommendedName>
</protein>
<name>A0A8H7VSA4_9FUNG</name>
<proteinExistence type="predicted"/>
<dbReference type="InterPro" id="IPR012919">
    <property type="entry name" value="SUN_dom"/>
</dbReference>
<keyword evidence="10" id="KW-1185">Reference proteome</keyword>
<evidence type="ECO:0000256" key="5">
    <source>
        <dbReference type="SAM" id="Coils"/>
    </source>
</evidence>
<feature type="compositionally biased region" description="Polar residues" evidence="6">
    <location>
        <begin position="127"/>
        <end position="141"/>
    </location>
</feature>
<keyword evidence="5" id="KW-0175">Coiled coil</keyword>
<evidence type="ECO:0000256" key="6">
    <source>
        <dbReference type="SAM" id="MobiDB-lite"/>
    </source>
</evidence>
<comment type="subcellular location">
    <subcellularLocation>
        <location evidence="1">Membrane</location>
    </subcellularLocation>
</comment>
<evidence type="ECO:0000259" key="8">
    <source>
        <dbReference type="PROSITE" id="PS51469"/>
    </source>
</evidence>
<sequence length="955" mass="109892">MSRSSPTSRRSFSVPNAADHRNARRNLYEESFTYERESDMLNIDDIDHEAIQNDAELRGLSQNKSAFTDDRYDYFDEVEELVHDSEEEDKYLSHLDENLNQPETPLLSYSHSSEIRELTSNKKTNISSEINNNKNTINGDTRSNKKQQKAKTLKETCEYGFYEILRALVFLFFMVYWIIKEPIIRTVTLFTMIVSALIVDPALFIWSSLPNNENWMPSAKLRKKITTWCTLIVFSLLCIPLYKYTKPYIPVSVDFFSSKFSRPEQSNTNLMQSINLLRKEVEKSQERISQLEIHFRKHESVLGEHENVLSKHEISHGEHESVLNKLEDILNSIEDTVDDALATYHQDALNKADFALSSRGASTLVTLTSSSWSPLPAWTQGLYRFAGLPFITSSPEIAISPNNHVGECWYMYGDTGTLGISLSEEIRVKGIAIEYPSKEVINDMSSAPKDVQVFGIQDFYKNTERWFLLGDFKYDINKGESIQLFDTIDLQTLFKVVVVKDEYGGHRKINNEYENLLASWKLEQLNNPSTNIKRSKINKTEHAQFTLIHLFNDYLNQIWSDSQSMVQCAEAWASQKAELNPAESAFTMNIHGLHLMKQSLRKRQQLFRIVDELNNICYVENEKLYESLSSSSDSTISQEYLTQQNLQKAEYGTDKQKIERDLNSQKDFEYFDLDANRQTIDSEPNRPVRLISSPSTPTISSHWEEGTPCSHNFTPACNFSTYFPRDDDTHKLSCHFCQKMIPLKKSFSVENLNSFQQGISSITDDEEGSSGNDDDNSYDITSLYLYSRGDYQSDTAEKELVLEDNDRASVSKQHQHIDDTEDSQKIEIEHERMTSSQRVNYKKDSCLPVRTSTSYLQSERFSESTNRKEILLKKHSSMENNGSIVNKSAQNNLFIDNRSSESRAGALVPKSHKRNPNIKSTKKMSRSPSSIVRSFSSKNINLCNMFSTRKLNFEQ</sequence>
<organism evidence="9 10">
    <name type="scientific">Thamnidium elegans</name>
    <dbReference type="NCBI Taxonomy" id="101142"/>
    <lineage>
        <taxon>Eukaryota</taxon>
        <taxon>Fungi</taxon>
        <taxon>Fungi incertae sedis</taxon>
        <taxon>Mucoromycota</taxon>
        <taxon>Mucoromycotina</taxon>
        <taxon>Mucoromycetes</taxon>
        <taxon>Mucorales</taxon>
        <taxon>Mucorineae</taxon>
        <taxon>Mucoraceae</taxon>
        <taxon>Thamnidium</taxon>
    </lineage>
</organism>
<evidence type="ECO:0000313" key="9">
    <source>
        <dbReference type="EMBL" id="KAG2231230.1"/>
    </source>
</evidence>
<dbReference type="SUPFAM" id="SSF57997">
    <property type="entry name" value="Tropomyosin"/>
    <property type="match status" value="1"/>
</dbReference>
<evidence type="ECO:0000256" key="1">
    <source>
        <dbReference type="ARBA" id="ARBA00004370"/>
    </source>
</evidence>
<evidence type="ECO:0000256" key="3">
    <source>
        <dbReference type="ARBA" id="ARBA00022989"/>
    </source>
</evidence>
<reference evidence="9" key="1">
    <citation type="submission" date="2021-01" db="EMBL/GenBank/DDBJ databases">
        <title>Metabolic potential, ecology and presence of endohyphal bacteria is reflected in genomic diversity of Mucoromycotina.</title>
        <authorList>
            <person name="Muszewska A."/>
            <person name="Okrasinska A."/>
            <person name="Steczkiewicz K."/>
            <person name="Drgas O."/>
            <person name="Orlowska M."/>
            <person name="Perlinska-Lenart U."/>
            <person name="Aleksandrzak-Piekarczyk T."/>
            <person name="Szatraj K."/>
            <person name="Zielenkiewicz U."/>
            <person name="Pilsyk S."/>
            <person name="Malc E."/>
            <person name="Mieczkowski P."/>
            <person name="Kruszewska J.S."/>
            <person name="Biernat P."/>
            <person name="Pawlowska J."/>
        </authorList>
    </citation>
    <scope>NUCLEOTIDE SEQUENCE</scope>
    <source>
        <strain evidence="9">WA0000018081</strain>
    </source>
</reference>
<feature type="coiled-coil region" evidence="5">
    <location>
        <begin position="267"/>
        <end position="294"/>
    </location>
</feature>
<evidence type="ECO:0000256" key="2">
    <source>
        <dbReference type="ARBA" id="ARBA00022692"/>
    </source>
</evidence>
<keyword evidence="3 7" id="KW-1133">Transmembrane helix</keyword>
<dbReference type="PANTHER" id="PTHR12911:SF8">
    <property type="entry name" value="KLAROID PROTEIN-RELATED"/>
    <property type="match status" value="1"/>
</dbReference>
<dbReference type="PROSITE" id="PS51469">
    <property type="entry name" value="SUN"/>
    <property type="match status" value="1"/>
</dbReference>
<feature type="transmembrane region" description="Helical" evidence="7">
    <location>
        <begin position="159"/>
        <end position="179"/>
    </location>
</feature>
<feature type="region of interest" description="Disordered" evidence="6">
    <location>
        <begin position="902"/>
        <end position="932"/>
    </location>
</feature>
<evidence type="ECO:0000256" key="7">
    <source>
        <dbReference type="SAM" id="Phobius"/>
    </source>
</evidence>